<dbReference type="Proteomes" id="UP000765845">
    <property type="component" value="Unassembled WGS sequence"/>
</dbReference>
<dbReference type="RefSeq" id="WP_168450488.1">
    <property type="nucleotide sequence ID" value="NZ_JAAWWK010000003.1"/>
</dbReference>
<organism evidence="2 3">
    <name type="scientific">Spongiibacter thalassae</name>
    <dbReference type="NCBI Taxonomy" id="2721624"/>
    <lineage>
        <taxon>Bacteria</taxon>
        <taxon>Pseudomonadati</taxon>
        <taxon>Pseudomonadota</taxon>
        <taxon>Gammaproteobacteria</taxon>
        <taxon>Cellvibrionales</taxon>
        <taxon>Spongiibacteraceae</taxon>
        <taxon>Spongiibacter</taxon>
    </lineage>
</organism>
<gene>
    <name evidence="2" type="ORF">HCU74_11215</name>
</gene>
<proteinExistence type="predicted"/>
<evidence type="ECO:0000313" key="2">
    <source>
        <dbReference type="EMBL" id="NKI17973.1"/>
    </source>
</evidence>
<dbReference type="PANTHER" id="PTHR33490">
    <property type="entry name" value="BLR5614 PROTEIN-RELATED"/>
    <property type="match status" value="1"/>
</dbReference>
<name>A0ABX1GHS3_9GAMM</name>
<feature type="domain" description="Transglutaminase-like" evidence="1">
    <location>
        <begin position="194"/>
        <end position="258"/>
    </location>
</feature>
<dbReference type="InterPro" id="IPR002931">
    <property type="entry name" value="Transglutaminase-like"/>
</dbReference>
<dbReference type="SMART" id="SM00460">
    <property type="entry name" value="TGc"/>
    <property type="match status" value="1"/>
</dbReference>
<dbReference type="SUPFAM" id="SSF54001">
    <property type="entry name" value="Cysteine proteinases"/>
    <property type="match status" value="1"/>
</dbReference>
<dbReference type="Pfam" id="PF01841">
    <property type="entry name" value="Transglut_core"/>
    <property type="match status" value="1"/>
</dbReference>
<protein>
    <submittedName>
        <fullName evidence="2">Transglutaminase domain-containing protein</fullName>
    </submittedName>
</protein>
<dbReference type="Gene3D" id="3.10.620.30">
    <property type="match status" value="1"/>
</dbReference>
<reference evidence="2 3" key="1">
    <citation type="submission" date="2020-04" db="EMBL/GenBank/DDBJ databases">
        <authorList>
            <person name="Yoon J."/>
        </authorList>
    </citation>
    <scope>NUCLEOTIDE SEQUENCE [LARGE SCALE GENOMIC DNA]</scope>
    <source>
        <strain evidence="2 3">KMU-166</strain>
    </source>
</reference>
<accession>A0ABX1GHS3</accession>
<dbReference type="InterPro" id="IPR038765">
    <property type="entry name" value="Papain-like_cys_pep_sf"/>
</dbReference>
<evidence type="ECO:0000313" key="3">
    <source>
        <dbReference type="Proteomes" id="UP000765845"/>
    </source>
</evidence>
<dbReference type="EMBL" id="JAAWWK010000003">
    <property type="protein sequence ID" value="NKI17973.1"/>
    <property type="molecule type" value="Genomic_DNA"/>
</dbReference>
<comment type="caution">
    <text evidence="2">The sequence shown here is derived from an EMBL/GenBank/DDBJ whole genome shotgun (WGS) entry which is preliminary data.</text>
</comment>
<sequence length="299" mass="33484">MKSISYTTRLALVLGLLVMTAATIIFRQASTKESPSYTSTRTLQFSFSITNNSNEVVQNGTFRAYAPVNHTAIQHVDAITATHSYQTVTDDLGNTVLEFVLPVLAPYQTKVITVRSNLSVSEAPIAEALDDSRVYLQSEPLVETDHPALRELSQTLVVNGNGTDRDRARAVFEWVTTHLATEQYLPDDRGALWALQNRRGDCTEFMRLFMALVRLQGIPARGVSGYVVTGSQIVRPADFHNWVEIHLEGAWQIVDPQRHVFLTQQADYIATQIIQPVERNLLGRSHRYKVDGRLTAVMN</sequence>
<evidence type="ECO:0000259" key="1">
    <source>
        <dbReference type="SMART" id="SM00460"/>
    </source>
</evidence>
<keyword evidence="3" id="KW-1185">Reference proteome</keyword>